<evidence type="ECO:0000313" key="2">
    <source>
        <dbReference type="Proteomes" id="UP000217790"/>
    </source>
</evidence>
<accession>A0A2H3CGX5</accession>
<dbReference type="AlphaFoldDB" id="A0A2H3CGX5"/>
<sequence>MVTREPEEDACWSGLWPSYETENYHLSRRRGRITGKVKVMHIFKCHERQDLYMLVHSFPVKMKRWYLGSLPFPQDGDFTFVQSTVLILPATGSKRLPAVSSKVREEVRTMIRTTGYLFEPYGRIGIQKMKNDHPAGRSGEWPFSFASFEFISKTDPRMGSGATFQIVHPSLSPKDLTSQSVSVGDPMVRMSVQVGLFVLPSCWHDRLSQTRSLFTAAILNRISADFMGVAVHYIPLVAAKKSADHVFTNLAPSGKTRKGVSIKDPFFAVARRGRYENLPYINDKTKARCSPTIIYILFLLSTKRTCLHSDLNASWQSVK</sequence>
<reference evidence="2" key="1">
    <citation type="journal article" date="2017" name="Nat. Ecol. Evol.">
        <title>Genome expansion and lineage-specific genetic innovations in the forest pathogenic fungi Armillaria.</title>
        <authorList>
            <person name="Sipos G."/>
            <person name="Prasanna A.N."/>
            <person name="Walter M.C."/>
            <person name="O'Connor E."/>
            <person name="Balint B."/>
            <person name="Krizsan K."/>
            <person name="Kiss B."/>
            <person name="Hess J."/>
            <person name="Varga T."/>
            <person name="Slot J."/>
            <person name="Riley R."/>
            <person name="Boka B."/>
            <person name="Rigling D."/>
            <person name="Barry K."/>
            <person name="Lee J."/>
            <person name="Mihaltcheva S."/>
            <person name="LaButti K."/>
            <person name="Lipzen A."/>
            <person name="Waldron R."/>
            <person name="Moloney N.M."/>
            <person name="Sperisen C."/>
            <person name="Kredics L."/>
            <person name="Vagvoelgyi C."/>
            <person name="Patrignani A."/>
            <person name="Fitzpatrick D."/>
            <person name="Nagy I."/>
            <person name="Doyle S."/>
            <person name="Anderson J.B."/>
            <person name="Grigoriev I.V."/>
            <person name="Gueldener U."/>
            <person name="Muensterkoetter M."/>
            <person name="Nagy L.G."/>
        </authorList>
    </citation>
    <scope>NUCLEOTIDE SEQUENCE [LARGE SCALE GENOMIC DNA]</scope>
    <source>
        <strain evidence="2">Ar21-2</strain>
    </source>
</reference>
<keyword evidence="2" id="KW-1185">Reference proteome</keyword>
<proteinExistence type="predicted"/>
<organism evidence="1 2">
    <name type="scientific">Armillaria gallica</name>
    <name type="common">Bulbous honey fungus</name>
    <name type="synonym">Armillaria bulbosa</name>
    <dbReference type="NCBI Taxonomy" id="47427"/>
    <lineage>
        <taxon>Eukaryota</taxon>
        <taxon>Fungi</taxon>
        <taxon>Dikarya</taxon>
        <taxon>Basidiomycota</taxon>
        <taxon>Agaricomycotina</taxon>
        <taxon>Agaricomycetes</taxon>
        <taxon>Agaricomycetidae</taxon>
        <taxon>Agaricales</taxon>
        <taxon>Marasmiineae</taxon>
        <taxon>Physalacriaceae</taxon>
        <taxon>Armillaria</taxon>
    </lineage>
</organism>
<dbReference type="Proteomes" id="UP000217790">
    <property type="component" value="Unassembled WGS sequence"/>
</dbReference>
<evidence type="ECO:0000313" key="1">
    <source>
        <dbReference type="EMBL" id="PBK81100.1"/>
    </source>
</evidence>
<dbReference type="InParanoid" id="A0A2H3CGX5"/>
<protein>
    <submittedName>
        <fullName evidence="1">Uncharacterized protein</fullName>
    </submittedName>
</protein>
<gene>
    <name evidence="1" type="ORF">ARMGADRAFT_1039591</name>
</gene>
<dbReference type="EMBL" id="KZ293735">
    <property type="protein sequence ID" value="PBK81100.1"/>
    <property type="molecule type" value="Genomic_DNA"/>
</dbReference>
<name>A0A2H3CGX5_ARMGA</name>